<keyword evidence="2" id="KW-1185">Reference proteome</keyword>
<evidence type="ECO:0000313" key="2">
    <source>
        <dbReference type="Proteomes" id="UP000035704"/>
    </source>
</evidence>
<dbReference type="Pfam" id="PF06695">
    <property type="entry name" value="Sm_multidrug_ex"/>
    <property type="match status" value="1"/>
</dbReference>
<dbReference type="RefSeq" id="WP_044826032.1">
    <property type="nucleotide sequence ID" value="NZ_CP009687.1"/>
</dbReference>
<dbReference type="AlphaFoldDB" id="A0A0D8I6P4"/>
<organism evidence="1 2">
    <name type="scientific">Clostridium aceticum</name>
    <dbReference type="NCBI Taxonomy" id="84022"/>
    <lineage>
        <taxon>Bacteria</taxon>
        <taxon>Bacillati</taxon>
        <taxon>Bacillota</taxon>
        <taxon>Clostridia</taxon>
        <taxon>Eubacteriales</taxon>
        <taxon>Clostridiaceae</taxon>
        <taxon>Clostridium</taxon>
    </lineage>
</organism>
<sequence>MGFFEKFLEFMTIELTVLLTAAMPIIELRGAIPVGISLGMSPLHAFTISFIGSLLPVPIIIFGIRPIFKVLKQTKVFRGVIEKITRKTMLRSGKIQRYGFWGLILFVAIPLPGTGVWTGSLASVLLDMRIKLAFPAILIGNLIAGLAVMSLSQGIVRTLNLISGIL</sequence>
<gene>
    <name evidence="1" type="ORF">CACET_c01740</name>
</gene>
<dbReference type="STRING" id="84022.CACET_c01740"/>
<evidence type="ECO:0000313" key="1">
    <source>
        <dbReference type="EMBL" id="AKL93690.1"/>
    </source>
</evidence>
<proteinExistence type="predicted"/>
<reference evidence="1 2" key="1">
    <citation type="submission" date="2014-10" db="EMBL/GenBank/DDBJ databases">
        <title>Genome sequence of Clostridium aceticum DSM 1496.</title>
        <authorList>
            <person name="Poehlein A."/>
            <person name="Schiel-Bengelsdorf B."/>
            <person name="Gottschalk G."/>
            <person name="Duerre P."/>
            <person name="Daniel R."/>
        </authorList>
    </citation>
    <scope>NUCLEOTIDE SEQUENCE [LARGE SCALE GENOMIC DNA]</scope>
    <source>
        <strain evidence="1 2">DSM 1496</strain>
    </source>
</reference>
<dbReference type="OrthoDB" id="360192at2"/>
<dbReference type="Proteomes" id="UP000035704">
    <property type="component" value="Chromosome"/>
</dbReference>
<dbReference type="InterPro" id="IPR009577">
    <property type="entry name" value="Sm_multidrug_ex"/>
</dbReference>
<dbReference type="PATRIC" id="fig|84022.5.peg.1919"/>
<name>A0A0D8I6P4_9CLOT</name>
<protein>
    <submittedName>
        <fullName evidence="1">Small multi-drug export</fullName>
    </submittedName>
</protein>
<accession>A0A0D8I6P4</accession>
<dbReference type="PANTHER" id="PTHR36007">
    <property type="entry name" value="TRANSPORT PROTEIN-RELATED"/>
    <property type="match status" value="1"/>
</dbReference>
<dbReference type="EMBL" id="CP009687">
    <property type="protein sequence ID" value="AKL93690.1"/>
    <property type="molecule type" value="Genomic_DNA"/>
</dbReference>
<dbReference type="PANTHER" id="PTHR36007:SF2">
    <property type="entry name" value="TRANSPORT PROTEIN-RELATED"/>
    <property type="match status" value="1"/>
</dbReference>
<dbReference type="KEGG" id="cace:CACET_c01740"/>